<name>A0AAV4TDH8_9ARAC</name>
<evidence type="ECO:0000313" key="2">
    <source>
        <dbReference type="Proteomes" id="UP001054837"/>
    </source>
</evidence>
<accession>A0AAV4TDH8</accession>
<evidence type="ECO:0000313" key="1">
    <source>
        <dbReference type="EMBL" id="GIY43436.1"/>
    </source>
</evidence>
<organism evidence="1 2">
    <name type="scientific">Caerostris darwini</name>
    <dbReference type="NCBI Taxonomy" id="1538125"/>
    <lineage>
        <taxon>Eukaryota</taxon>
        <taxon>Metazoa</taxon>
        <taxon>Ecdysozoa</taxon>
        <taxon>Arthropoda</taxon>
        <taxon>Chelicerata</taxon>
        <taxon>Arachnida</taxon>
        <taxon>Araneae</taxon>
        <taxon>Araneomorphae</taxon>
        <taxon>Entelegynae</taxon>
        <taxon>Araneoidea</taxon>
        <taxon>Araneidae</taxon>
        <taxon>Caerostris</taxon>
    </lineage>
</organism>
<proteinExistence type="predicted"/>
<comment type="caution">
    <text evidence="1">The sequence shown here is derived from an EMBL/GenBank/DDBJ whole genome shotgun (WGS) entry which is preliminary data.</text>
</comment>
<dbReference type="EMBL" id="BPLQ01009356">
    <property type="protein sequence ID" value="GIY43436.1"/>
    <property type="molecule type" value="Genomic_DNA"/>
</dbReference>
<dbReference type="Proteomes" id="UP001054837">
    <property type="component" value="Unassembled WGS sequence"/>
</dbReference>
<dbReference type="AlphaFoldDB" id="A0AAV4TDH8"/>
<keyword evidence="2" id="KW-1185">Reference proteome</keyword>
<sequence length="78" mass="8890">MLITIHPQTHLTRPPYDYANIPSFLSMDDVPFCGTKGTEQKNLFLDLDDLISRELVERNSVDVPKRAVYGAGWIIAWV</sequence>
<gene>
    <name evidence="1" type="ORF">CDAR_96381</name>
</gene>
<reference evidence="1 2" key="1">
    <citation type="submission" date="2021-06" db="EMBL/GenBank/DDBJ databases">
        <title>Caerostris darwini draft genome.</title>
        <authorList>
            <person name="Kono N."/>
            <person name="Arakawa K."/>
        </authorList>
    </citation>
    <scope>NUCLEOTIDE SEQUENCE [LARGE SCALE GENOMIC DNA]</scope>
</reference>
<protein>
    <submittedName>
        <fullName evidence="1">Uncharacterized protein</fullName>
    </submittedName>
</protein>